<organism evidence="7 8">
    <name type="scientific">Aureliella helgolandensis</name>
    <dbReference type="NCBI Taxonomy" id="2527968"/>
    <lineage>
        <taxon>Bacteria</taxon>
        <taxon>Pseudomonadati</taxon>
        <taxon>Planctomycetota</taxon>
        <taxon>Planctomycetia</taxon>
        <taxon>Pirellulales</taxon>
        <taxon>Pirellulaceae</taxon>
        <taxon>Aureliella</taxon>
    </lineage>
</organism>
<dbReference type="InterPro" id="IPR029063">
    <property type="entry name" value="SAM-dependent_MTases_sf"/>
</dbReference>
<proteinExistence type="inferred from homology"/>
<feature type="region of interest" description="Disordered" evidence="5">
    <location>
        <begin position="56"/>
        <end position="80"/>
    </location>
</feature>
<dbReference type="PROSITE" id="PS00092">
    <property type="entry name" value="N6_MTASE"/>
    <property type="match status" value="1"/>
</dbReference>
<evidence type="ECO:0000256" key="2">
    <source>
        <dbReference type="ARBA" id="ARBA00022603"/>
    </source>
</evidence>
<dbReference type="GO" id="GO:0032259">
    <property type="term" value="P:methylation"/>
    <property type="evidence" value="ECO:0007669"/>
    <property type="project" value="UniProtKB-KW"/>
</dbReference>
<dbReference type="PRINTS" id="PR00508">
    <property type="entry name" value="S21N4MTFRASE"/>
</dbReference>
<name>A0A518GEE7_9BACT</name>
<keyword evidence="8" id="KW-1185">Reference proteome</keyword>
<sequence>MNTNQLCPKCKESSVLVPITGNRWDSYHSRAEIALDCIEEGTIDAVITDPPYGSGGTTVAKRLRPSSEKYQSSDRKEKLPDIDGDAMLPEAWMRMMTTIFDKVRRACKPGADLLVFCDWMSLTRFIEVIGAAGLHVRSVGVWDKGRCTRPNRNGMRNQVEMILHARRSGKAERQKDIYLNGVFQYPTMRNNKLHLTQKPLELMHELMQLAPPEGIVLDPFQGSGTTGVAALQTNRRYIGIESVKHYHDIAVQRLQEFSTP</sequence>
<dbReference type="PANTHER" id="PTHR13370:SF3">
    <property type="entry name" value="TRNA (GUANINE(10)-N2)-METHYLTRANSFERASE HOMOLOG"/>
    <property type="match status" value="1"/>
</dbReference>
<dbReference type="InterPro" id="IPR001091">
    <property type="entry name" value="RM_Methyltransferase"/>
</dbReference>
<dbReference type="Pfam" id="PF01555">
    <property type="entry name" value="N6_N4_Mtase"/>
    <property type="match status" value="1"/>
</dbReference>
<comment type="similarity">
    <text evidence="1 4">Belongs to the N(4)/N(6)-methyltransferase family.</text>
</comment>
<dbReference type="GO" id="GO:0003677">
    <property type="term" value="F:DNA binding"/>
    <property type="evidence" value="ECO:0007669"/>
    <property type="project" value="InterPro"/>
</dbReference>
<dbReference type="EMBL" id="CP036298">
    <property type="protein sequence ID" value="QDV26927.1"/>
    <property type="molecule type" value="Genomic_DNA"/>
</dbReference>
<feature type="compositionally biased region" description="Basic and acidic residues" evidence="5">
    <location>
        <begin position="65"/>
        <end position="80"/>
    </location>
</feature>
<dbReference type="RefSeq" id="WP_197355610.1">
    <property type="nucleotide sequence ID" value="NZ_CP036298.1"/>
</dbReference>
<evidence type="ECO:0000256" key="3">
    <source>
        <dbReference type="ARBA" id="ARBA00022679"/>
    </source>
</evidence>
<dbReference type="EC" id="2.1.1.-" evidence="4"/>
<dbReference type="SUPFAM" id="SSF53335">
    <property type="entry name" value="S-adenosyl-L-methionine-dependent methyltransferases"/>
    <property type="match status" value="1"/>
</dbReference>
<dbReference type="Proteomes" id="UP000318017">
    <property type="component" value="Chromosome"/>
</dbReference>
<dbReference type="InterPro" id="IPR002941">
    <property type="entry name" value="DNA_methylase_N4/N6"/>
</dbReference>
<dbReference type="AlphaFoldDB" id="A0A518GEE7"/>
<protein>
    <recommendedName>
        <fullName evidence="4">Methyltransferase</fullName>
        <ecNumber evidence="4">2.1.1.-</ecNumber>
    </recommendedName>
</protein>
<accession>A0A518GEE7</accession>
<evidence type="ECO:0000256" key="4">
    <source>
        <dbReference type="RuleBase" id="RU362026"/>
    </source>
</evidence>
<dbReference type="Gene3D" id="3.40.50.150">
    <property type="entry name" value="Vaccinia Virus protein VP39"/>
    <property type="match status" value="1"/>
</dbReference>
<dbReference type="REBASE" id="356954">
    <property type="entry name" value="M.Pba31aORF53070P"/>
</dbReference>
<keyword evidence="2 7" id="KW-0489">Methyltransferase</keyword>
<evidence type="ECO:0000256" key="5">
    <source>
        <dbReference type="SAM" id="MobiDB-lite"/>
    </source>
</evidence>
<dbReference type="GO" id="GO:0008170">
    <property type="term" value="F:N-methyltransferase activity"/>
    <property type="evidence" value="ECO:0007669"/>
    <property type="project" value="InterPro"/>
</dbReference>
<dbReference type="GO" id="GO:0005737">
    <property type="term" value="C:cytoplasm"/>
    <property type="evidence" value="ECO:0007669"/>
    <property type="project" value="TreeGrafter"/>
</dbReference>
<reference evidence="7 8" key="1">
    <citation type="submission" date="2019-02" db="EMBL/GenBank/DDBJ databases">
        <title>Deep-cultivation of Planctomycetes and their phenomic and genomic characterization uncovers novel biology.</title>
        <authorList>
            <person name="Wiegand S."/>
            <person name="Jogler M."/>
            <person name="Boedeker C."/>
            <person name="Pinto D."/>
            <person name="Vollmers J."/>
            <person name="Rivas-Marin E."/>
            <person name="Kohn T."/>
            <person name="Peeters S.H."/>
            <person name="Heuer A."/>
            <person name="Rast P."/>
            <person name="Oberbeckmann S."/>
            <person name="Bunk B."/>
            <person name="Jeske O."/>
            <person name="Meyerdierks A."/>
            <person name="Storesund J.E."/>
            <person name="Kallscheuer N."/>
            <person name="Luecker S."/>
            <person name="Lage O.M."/>
            <person name="Pohl T."/>
            <person name="Merkel B.J."/>
            <person name="Hornburger P."/>
            <person name="Mueller R.-W."/>
            <person name="Bruemmer F."/>
            <person name="Labrenz M."/>
            <person name="Spormann A.M."/>
            <person name="Op den Camp H."/>
            <person name="Overmann J."/>
            <person name="Amann R."/>
            <person name="Jetten M.S.M."/>
            <person name="Mascher T."/>
            <person name="Medema M.H."/>
            <person name="Devos D.P."/>
            <person name="Kaster A.-K."/>
            <person name="Ovreas L."/>
            <person name="Rohde M."/>
            <person name="Galperin M.Y."/>
            <person name="Jogler C."/>
        </authorList>
    </citation>
    <scope>NUCLEOTIDE SEQUENCE [LARGE SCALE GENOMIC DNA]</scope>
    <source>
        <strain evidence="7 8">Q31a</strain>
    </source>
</reference>
<feature type="domain" description="DNA methylase N-4/N-6" evidence="6">
    <location>
        <begin position="43"/>
        <end position="251"/>
    </location>
</feature>
<dbReference type="KEGG" id="ahel:Q31a_53070"/>
<evidence type="ECO:0000313" key="8">
    <source>
        <dbReference type="Proteomes" id="UP000318017"/>
    </source>
</evidence>
<keyword evidence="3 7" id="KW-0808">Transferase</keyword>
<evidence type="ECO:0000313" key="7">
    <source>
        <dbReference type="EMBL" id="QDV26927.1"/>
    </source>
</evidence>
<dbReference type="GO" id="GO:0009007">
    <property type="term" value="F:site-specific DNA-methyltransferase (adenine-specific) activity"/>
    <property type="evidence" value="ECO:0007669"/>
    <property type="project" value="TreeGrafter"/>
</dbReference>
<gene>
    <name evidence="7" type="primary">dpnA_3</name>
    <name evidence="7" type="ORF">Q31a_53070</name>
</gene>
<dbReference type="InterPro" id="IPR002052">
    <property type="entry name" value="DNA_methylase_N6_adenine_CS"/>
</dbReference>
<evidence type="ECO:0000256" key="1">
    <source>
        <dbReference type="ARBA" id="ARBA00006594"/>
    </source>
</evidence>
<evidence type="ECO:0000259" key="6">
    <source>
        <dbReference type="Pfam" id="PF01555"/>
    </source>
</evidence>
<dbReference type="PANTHER" id="PTHR13370">
    <property type="entry name" value="RNA METHYLASE-RELATED"/>
    <property type="match status" value="1"/>
</dbReference>